<protein>
    <recommendedName>
        <fullName evidence="7">Wall-associated receptor kinase galacturonan-binding domain-containing protein</fullName>
    </recommendedName>
</protein>
<organism evidence="8 9">
    <name type="scientific">Theobroma cacao</name>
    <name type="common">Cacao</name>
    <name type="synonym">Cocoa</name>
    <dbReference type="NCBI Taxonomy" id="3641"/>
    <lineage>
        <taxon>Eukaryota</taxon>
        <taxon>Viridiplantae</taxon>
        <taxon>Streptophyta</taxon>
        <taxon>Embryophyta</taxon>
        <taxon>Tracheophyta</taxon>
        <taxon>Spermatophyta</taxon>
        <taxon>Magnoliopsida</taxon>
        <taxon>eudicotyledons</taxon>
        <taxon>Gunneridae</taxon>
        <taxon>Pentapetalae</taxon>
        <taxon>rosids</taxon>
        <taxon>malvids</taxon>
        <taxon>Malvales</taxon>
        <taxon>Malvaceae</taxon>
        <taxon>Byttnerioideae</taxon>
        <taxon>Theobroma</taxon>
    </lineage>
</organism>
<dbReference type="HOGENOM" id="CLU_000288_38_5_1"/>
<dbReference type="PANTHER" id="PTHR33138">
    <property type="entry name" value="OS01G0690200 PROTEIN"/>
    <property type="match status" value="1"/>
</dbReference>
<dbReference type="PANTHER" id="PTHR33138:SF11">
    <property type="entry name" value="KINASE-LIKE PROTEIN"/>
    <property type="match status" value="1"/>
</dbReference>
<proteinExistence type="predicted"/>
<name>A0A061EHM6_THECC</name>
<dbReference type="Pfam" id="PF13947">
    <property type="entry name" value="GUB_WAK_bind"/>
    <property type="match status" value="1"/>
</dbReference>
<dbReference type="eggNOG" id="KOG1187">
    <property type="taxonomic scope" value="Eukaryota"/>
</dbReference>
<accession>A0A061EHM6</accession>
<keyword evidence="3 6" id="KW-0732">Signal</keyword>
<evidence type="ECO:0000259" key="7">
    <source>
        <dbReference type="Pfam" id="PF13947"/>
    </source>
</evidence>
<keyword evidence="4" id="KW-1133">Transmembrane helix</keyword>
<evidence type="ECO:0000256" key="5">
    <source>
        <dbReference type="ARBA" id="ARBA00023136"/>
    </source>
</evidence>
<feature type="domain" description="Wall-associated receptor kinase galacturonan-binding" evidence="7">
    <location>
        <begin position="71"/>
        <end position="135"/>
    </location>
</feature>
<reference evidence="8 9" key="1">
    <citation type="journal article" date="2013" name="Genome Biol.">
        <title>The genome sequence of the most widely cultivated cacao type and its use to identify candidate genes regulating pod color.</title>
        <authorList>
            <person name="Motamayor J.C."/>
            <person name="Mockaitis K."/>
            <person name="Schmutz J."/>
            <person name="Haiminen N."/>
            <person name="Iii D.L."/>
            <person name="Cornejo O."/>
            <person name="Findley S.D."/>
            <person name="Zheng P."/>
            <person name="Utro F."/>
            <person name="Royaert S."/>
            <person name="Saski C."/>
            <person name="Jenkins J."/>
            <person name="Podicheti R."/>
            <person name="Zhao M."/>
            <person name="Scheffler B.E."/>
            <person name="Stack J.C."/>
            <person name="Feltus F.A."/>
            <person name="Mustiga G.M."/>
            <person name="Amores F."/>
            <person name="Phillips W."/>
            <person name="Marelli J.P."/>
            <person name="May G.D."/>
            <person name="Shapiro H."/>
            <person name="Ma J."/>
            <person name="Bustamante C.D."/>
            <person name="Schnell R.J."/>
            <person name="Main D."/>
            <person name="Gilbert D."/>
            <person name="Parida L."/>
            <person name="Kuhn D.N."/>
        </authorList>
    </citation>
    <scope>NUCLEOTIDE SEQUENCE [LARGE SCALE GENOMIC DNA]</scope>
    <source>
        <strain evidence="9">cv. Matina 1-6</strain>
    </source>
</reference>
<keyword evidence="5" id="KW-0472">Membrane</keyword>
<evidence type="ECO:0000256" key="3">
    <source>
        <dbReference type="ARBA" id="ARBA00022729"/>
    </source>
</evidence>
<dbReference type="AlphaFoldDB" id="A0A061EHM6"/>
<dbReference type="Gramene" id="EOY04138">
    <property type="protein sequence ID" value="EOY04138"/>
    <property type="gene ID" value="TCM_019393"/>
</dbReference>
<dbReference type="EMBL" id="CM001882">
    <property type="protein sequence ID" value="EOY04138.1"/>
    <property type="molecule type" value="Genomic_DNA"/>
</dbReference>
<gene>
    <name evidence="8" type="ORF">TCM_019393</name>
</gene>
<evidence type="ECO:0000256" key="2">
    <source>
        <dbReference type="ARBA" id="ARBA00022692"/>
    </source>
</evidence>
<evidence type="ECO:0000256" key="6">
    <source>
        <dbReference type="SAM" id="SignalP"/>
    </source>
</evidence>
<dbReference type="InterPro" id="IPR025287">
    <property type="entry name" value="WAK_GUB"/>
</dbReference>
<feature type="signal peptide" evidence="6">
    <location>
        <begin position="1"/>
        <end position="29"/>
    </location>
</feature>
<keyword evidence="9" id="KW-1185">Reference proteome</keyword>
<evidence type="ECO:0000313" key="8">
    <source>
        <dbReference type="EMBL" id="EOY04138.1"/>
    </source>
</evidence>
<feature type="chain" id="PRO_5001596998" description="Wall-associated receptor kinase galacturonan-binding domain-containing protein" evidence="6">
    <location>
        <begin position="30"/>
        <end position="198"/>
    </location>
</feature>
<dbReference type="Proteomes" id="UP000026915">
    <property type="component" value="Chromosome 4"/>
</dbReference>
<evidence type="ECO:0000256" key="1">
    <source>
        <dbReference type="ARBA" id="ARBA00004167"/>
    </source>
</evidence>
<evidence type="ECO:0000313" key="9">
    <source>
        <dbReference type="Proteomes" id="UP000026915"/>
    </source>
</evidence>
<comment type="subcellular location">
    <subcellularLocation>
        <location evidence="1">Membrane</location>
        <topology evidence="1">Single-pass membrane protein</topology>
    </subcellularLocation>
</comment>
<dbReference type="InParanoid" id="A0A061EHM6"/>
<sequence length="198" mass="22061">MNSRRFSSSPLPLHLISVLVIAGIPLSLSTPELYRNCSDAEFKCGDISAGYPFSGVRIPQSLGNPDGYNACRDARFKCGRISVGYPFSGDGIPVYCGHPRLQLHCEERTATIEILDVRYQVLHIYEEKQILRIARQDFLNDFCHPHIKSSALDSSLFAKTRDCVDVTLLYDCPSVIPSNIGRYTCNKDSGSRKDVSII</sequence>
<evidence type="ECO:0000256" key="4">
    <source>
        <dbReference type="ARBA" id="ARBA00022989"/>
    </source>
</evidence>
<keyword evidence="2" id="KW-0812">Transmembrane</keyword>
<dbReference type="GO" id="GO:0016020">
    <property type="term" value="C:membrane"/>
    <property type="evidence" value="ECO:0007669"/>
    <property type="project" value="UniProtKB-SubCell"/>
</dbReference>
<dbReference type="GO" id="GO:0030247">
    <property type="term" value="F:polysaccharide binding"/>
    <property type="evidence" value="ECO:0007669"/>
    <property type="project" value="InterPro"/>
</dbReference>